<organism evidence="1 2">
    <name type="scientific">Theobroma cacao</name>
    <name type="common">Cacao</name>
    <name type="synonym">Cocoa</name>
    <dbReference type="NCBI Taxonomy" id="3641"/>
    <lineage>
        <taxon>Eukaryota</taxon>
        <taxon>Viridiplantae</taxon>
        <taxon>Streptophyta</taxon>
        <taxon>Embryophyta</taxon>
        <taxon>Tracheophyta</taxon>
        <taxon>Spermatophyta</taxon>
        <taxon>Magnoliopsida</taxon>
        <taxon>eudicotyledons</taxon>
        <taxon>Gunneridae</taxon>
        <taxon>Pentapetalae</taxon>
        <taxon>rosids</taxon>
        <taxon>malvids</taxon>
        <taxon>Malvales</taxon>
        <taxon>Malvaceae</taxon>
        <taxon>Byttnerioideae</taxon>
        <taxon>Theobroma</taxon>
    </lineage>
</organism>
<dbReference type="HOGENOM" id="CLU_2659519_0_0_1"/>
<keyword evidence="2" id="KW-1185">Reference proteome</keyword>
<proteinExistence type="predicted"/>
<name>A0A061FAU6_THECC</name>
<dbReference type="Proteomes" id="UP000026915">
    <property type="component" value="Chromosome 7"/>
</dbReference>
<accession>A0A061FAU6</accession>
<dbReference type="AlphaFoldDB" id="A0A061FAU6"/>
<evidence type="ECO:0000313" key="1">
    <source>
        <dbReference type="EMBL" id="EOY14028.1"/>
    </source>
</evidence>
<dbReference type="InParanoid" id="A0A061FAU6"/>
<protein>
    <submittedName>
        <fullName evidence="1">Uncharacterized protein</fullName>
    </submittedName>
</protein>
<gene>
    <name evidence="1" type="ORF">TCM_033100</name>
</gene>
<reference evidence="1 2" key="1">
    <citation type="journal article" date="2013" name="Genome Biol.">
        <title>The genome sequence of the most widely cultivated cacao type and its use to identify candidate genes regulating pod color.</title>
        <authorList>
            <person name="Motamayor J.C."/>
            <person name="Mockaitis K."/>
            <person name="Schmutz J."/>
            <person name="Haiminen N."/>
            <person name="Iii D.L."/>
            <person name="Cornejo O."/>
            <person name="Findley S.D."/>
            <person name="Zheng P."/>
            <person name="Utro F."/>
            <person name="Royaert S."/>
            <person name="Saski C."/>
            <person name="Jenkins J."/>
            <person name="Podicheti R."/>
            <person name="Zhao M."/>
            <person name="Scheffler B.E."/>
            <person name="Stack J.C."/>
            <person name="Feltus F.A."/>
            <person name="Mustiga G.M."/>
            <person name="Amores F."/>
            <person name="Phillips W."/>
            <person name="Marelli J.P."/>
            <person name="May G.D."/>
            <person name="Shapiro H."/>
            <person name="Ma J."/>
            <person name="Bustamante C.D."/>
            <person name="Schnell R.J."/>
            <person name="Main D."/>
            <person name="Gilbert D."/>
            <person name="Parida L."/>
            <person name="Kuhn D.N."/>
        </authorList>
    </citation>
    <scope>NUCLEOTIDE SEQUENCE [LARGE SCALE GENOMIC DNA]</scope>
    <source>
        <strain evidence="2">cv. Matina 1-6</strain>
    </source>
</reference>
<dbReference type="EMBL" id="CM001885">
    <property type="protein sequence ID" value="EOY14028.1"/>
    <property type="molecule type" value="Genomic_DNA"/>
</dbReference>
<dbReference type="Gramene" id="EOY14028">
    <property type="protein sequence ID" value="EOY14028"/>
    <property type="gene ID" value="TCM_033100"/>
</dbReference>
<evidence type="ECO:0000313" key="2">
    <source>
        <dbReference type="Proteomes" id="UP000026915"/>
    </source>
</evidence>
<sequence length="76" mass="8832">MSLNLIFLSFFVKIDRNFMFTFGNVKWKLTIDKKNLFNVTHTVRPCQARLKDAYRAGCFVIFYPMSALIGMICGEV</sequence>